<feature type="domain" description="MvaT DNA-binding" evidence="2">
    <location>
        <begin position="79"/>
        <end position="115"/>
    </location>
</feature>
<dbReference type="EMBL" id="JBANFI010000004">
    <property type="protein sequence ID" value="MFK7160930.1"/>
    <property type="molecule type" value="Genomic_DNA"/>
</dbReference>
<dbReference type="Proteomes" id="UP001621714">
    <property type="component" value="Unassembled WGS sequence"/>
</dbReference>
<comment type="caution">
    <text evidence="3">The sequence shown here is derived from an EMBL/GenBank/DDBJ whole genome shotgun (WGS) entry which is preliminary data.</text>
</comment>
<name>A0ABW8PX90_9GAMM</name>
<proteinExistence type="predicted"/>
<organism evidence="3 4">
    <name type="scientific">Marinospirillum alkalitolerans</name>
    <dbReference type="NCBI Taxonomy" id="3123374"/>
    <lineage>
        <taxon>Bacteria</taxon>
        <taxon>Pseudomonadati</taxon>
        <taxon>Pseudomonadota</taxon>
        <taxon>Gammaproteobacteria</taxon>
        <taxon>Oceanospirillales</taxon>
        <taxon>Oceanospirillaceae</taxon>
        <taxon>Marinospirillum</taxon>
    </lineage>
</organism>
<evidence type="ECO:0000259" key="2">
    <source>
        <dbReference type="Pfam" id="PF22055"/>
    </source>
</evidence>
<protein>
    <submittedName>
        <fullName evidence="3">Histone-like nucleoid-structuring protein, MvaT/MvaU family</fullName>
    </submittedName>
</protein>
<evidence type="ECO:0000313" key="4">
    <source>
        <dbReference type="Proteomes" id="UP001621714"/>
    </source>
</evidence>
<evidence type="ECO:0000313" key="3">
    <source>
        <dbReference type="EMBL" id="MFK7160930.1"/>
    </source>
</evidence>
<sequence length="121" mass="14322">MSILANYREKEELMRRLKEEMRKMEENQQLKKELDFKSDIEAVLEKHGRSLTDLSDIFGLSQEAPVKSGRGNRRSRKLKIYQNPQTQEKIETRGGNHRILKEWKKAHGAETVEGWLIEERD</sequence>
<dbReference type="CDD" id="cd16170">
    <property type="entry name" value="MvaT_DBD"/>
    <property type="match status" value="1"/>
</dbReference>
<accession>A0ABW8PX90</accession>
<keyword evidence="1" id="KW-0175">Coiled coil</keyword>
<dbReference type="Pfam" id="PF22055">
    <property type="entry name" value="MvaT_DBD"/>
    <property type="match status" value="1"/>
</dbReference>
<dbReference type="NCBIfam" id="NF041859">
    <property type="entry name" value="silencer_MvaTU"/>
    <property type="match status" value="1"/>
</dbReference>
<evidence type="ECO:0000256" key="1">
    <source>
        <dbReference type="SAM" id="Coils"/>
    </source>
</evidence>
<gene>
    <name evidence="3" type="ORF">V6U78_07770</name>
</gene>
<keyword evidence="4" id="KW-1185">Reference proteome</keyword>
<dbReference type="RefSeq" id="WP_405339119.1">
    <property type="nucleotide sequence ID" value="NZ_JBANFI010000004.1"/>
</dbReference>
<dbReference type="InterPro" id="IPR035616">
    <property type="entry name" value="MvaT_DBD"/>
</dbReference>
<feature type="coiled-coil region" evidence="1">
    <location>
        <begin position="4"/>
        <end position="34"/>
    </location>
</feature>
<reference evidence="3 4" key="1">
    <citation type="submission" date="2024-02" db="EMBL/GenBank/DDBJ databases">
        <title>Marinospirillum sp. MEB 164 isolated from Lonar lake sediment.</title>
        <authorList>
            <person name="Joshi A."/>
            <person name="Thite S."/>
        </authorList>
    </citation>
    <scope>NUCLEOTIDE SEQUENCE [LARGE SCALE GENOMIC DNA]</scope>
    <source>
        <strain evidence="3 4">MEB164</strain>
    </source>
</reference>